<feature type="active site" description="Pros-phosphohistidine intermediate" evidence="10 11">
    <location>
        <position position="137"/>
    </location>
</feature>
<comment type="function">
    <text evidence="10">Major role in the synthesis of nucleoside triphosphates other than ATP. The ATP gamma phosphate is transferred to the NDP beta phosphate via a ping-pong mechanism, using a phosphorylated active-site intermediate.</text>
</comment>
<feature type="binding site" evidence="10 11">
    <location>
        <position position="9"/>
    </location>
    <ligand>
        <name>ATP</name>
        <dbReference type="ChEBI" id="CHEBI:30616"/>
    </ligand>
</feature>
<dbReference type="SMART" id="SM00562">
    <property type="entry name" value="NDK"/>
    <property type="match status" value="1"/>
</dbReference>
<dbReference type="Pfam" id="PF00334">
    <property type="entry name" value="NDK"/>
    <property type="match status" value="2"/>
</dbReference>
<comment type="catalytic activity">
    <reaction evidence="10">
        <text>a ribonucleoside 5'-diphosphate + ATP = a ribonucleoside 5'-triphosphate + ADP</text>
        <dbReference type="Rhea" id="RHEA:18113"/>
        <dbReference type="ChEBI" id="CHEBI:30616"/>
        <dbReference type="ChEBI" id="CHEBI:57930"/>
        <dbReference type="ChEBI" id="CHEBI:61557"/>
        <dbReference type="ChEBI" id="CHEBI:456216"/>
        <dbReference type="EC" id="2.7.4.6"/>
    </reaction>
</comment>
<dbReference type="Gene3D" id="3.30.70.141">
    <property type="entry name" value="Nucleoside diphosphate kinase-like domain"/>
    <property type="match status" value="2"/>
</dbReference>
<comment type="catalytic activity">
    <reaction evidence="10 13">
        <text>a 2'-deoxyribonucleoside 5'-diphosphate + ATP = a 2'-deoxyribonucleoside 5'-triphosphate + ADP</text>
        <dbReference type="Rhea" id="RHEA:44640"/>
        <dbReference type="ChEBI" id="CHEBI:30616"/>
        <dbReference type="ChEBI" id="CHEBI:61560"/>
        <dbReference type="ChEBI" id="CHEBI:73316"/>
        <dbReference type="ChEBI" id="CHEBI:456216"/>
        <dbReference type="EC" id="2.7.4.6"/>
    </reaction>
</comment>
<dbReference type="CDD" id="cd04413">
    <property type="entry name" value="NDPk_I"/>
    <property type="match status" value="1"/>
</dbReference>
<evidence type="ECO:0000256" key="1">
    <source>
        <dbReference type="ARBA" id="ARBA00001946"/>
    </source>
</evidence>
<dbReference type="PROSITE" id="PS00469">
    <property type="entry name" value="NDPK"/>
    <property type="match status" value="1"/>
</dbReference>
<feature type="binding site" evidence="10 11">
    <location>
        <position position="124"/>
    </location>
    <ligand>
        <name>ATP</name>
        <dbReference type="ChEBI" id="CHEBI:30616"/>
    </ligand>
</feature>
<feature type="binding site" evidence="10 11">
    <location>
        <position position="91"/>
    </location>
    <ligand>
        <name>ATP</name>
        <dbReference type="ChEBI" id="CHEBI:30616"/>
    </ligand>
</feature>
<evidence type="ECO:0000256" key="3">
    <source>
        <dbReference type="ARBA" id="ARBA00022679"/>
    </source>
</evidence>
<evidence type="ECO:0000256" key="13">
    <source>
        <dbReference type="RuleBase" id="RU004013"/>
    </source>
</evidence>
<dbReference type="EC" id="2.7.4.6" evidence="10 13"/>
<organism evidence="15 16">
    <name type="scientific">Candidatus Gottesmanbacteria bacterium GW2011_GWB1_43_11</name>
    <dbReference type="NCBI Taxonomy" id="1618446"/>
    <lineage>
        <taxon>Bacteria</taxon>
        <taxon>Candidatus Gottesmaniibacteriota</taxon>
    </lineage>
</organism>
<keyword evidence="10" id="KW-0597">Phosphoprotein</keyword>
<dbReference type="GO" id="GO:0006183">
    <property type="term" value="P:GTP biosynthetic process"/>
    <property type="evidence" value="ECO:0007669"/>
    <property type="project" value="UniProtKB-UniRule"/>
</dbReference>
<feature type="domain" description="Nucleoside diphosphate kinase-like" evidence="14">
    <location>
        <begin position="1"/>
        <end position="160"/>
    </location>
</feature>
<proteinExistence type="inferred from homology"/>
<dbReference type="GO" id="GO:0005737">
    <property type="term" value="C:cytoplasm"/>
    <property type="evidence" value="ECO:0007669"/>
    <property type="project" value="UniProtKB-SubCell"/>
</dbReference>
<dbReference type="HAMAP" id="MF_00451">
    <property type="entry name" value="NDP_kinase"/>
    <property type="match status" value="1"/>
</dbReference>
<comment type="caution">
    <text evidence="15">The sequence shown here is derived from an EMBL/GenBank/DDBJ whole genome shotgun (WGS) entry which is preliminary data.</text>
</comment>
<keyword evidence="3 10" id="KW-0808">Transferase</keyword>
<keyword evidence="7 10" id="KW-0067">ATP-binding</keyword>
<feature type="binding site" evidence="10 11">
    <location>
        <position position="57"/>
    </location>
    <ligand>
        <name>ATP</name>
        <dbReference type="ChEBI" id="CHEBI:30616"/>
    </ligand>
</feature>
<protein>
    <recommendedName>
        <fullName evidence="10 13">Nucleoside diphosphate kinase</fullName>
        <shortName evidence="10">NDK</shortName>
        <shortName evidence="10">NDP kinase</shortName>
        <ecNumber evidence="10 13">2.7.4.6</ecNumber>
    </recommendedName>
    <alternativeName>
        <fullName evidence="10">Nucleoside-2-P kinase</fullName>
    </alternativeName>
</protein>
<dbReference type="STRING" id="1618446.UV61_C0019G0026"/>
<dbReference type="GO" id="GO:0046872">
    <property type="term" value="F:metal ion binding"/>
    <property type="evidence" value="ECO:0007669"/>
    <property type="project" value="UniProtKB-KW"/>
</dbReference>
<dbReference type="PROSITE" id="PS51374">
    <property type="entry name" value="NDPK_LIKE"/>
    <property type="match status" value="1"/>
</dbReference>
<evidence type="ECO:0000256" key="9">
    <source>
        <dbReference type="ARBA" id="ARBA00023080"/>
    </source>
</evidence>
<dbReference type="GO" id="GO:0005524">
    <property type="term" value="F:ATP binding"/>
    <property type="evidence" value="ECO:0007669"/>
    <property type="project" value="UniProtKB-UniRule"/>
</dbReference>
<keyword evidence="10" id="KW-0963">Cytoplasm</keyword>
<evidence type="ECO:0000313" key="15">
    <source>
        <dbReference type="EMBL" id="KKS85262.1"/>
    </source>
</evidence>
<dbReference type="GO" id="GO:0006241">
    <property type="term" value="P:CTP biosynthetic process"/>
    <property type="evidence" value="ECO:0007669"/>
    <property type="project" value="UniProtKB-UniRule"/>
</dbReference>
<comment type="subunit">
    <text evidence="10">Homotetramer.</text>
</comment>
<dbReference type="PRINTS" id="PR01243">
    <property type="entry name" value="NUCDPKINASE"/>
</dbReference>
<evidence type="ECO:0000256" key="2">
    <source>
        <dbReference type="ARBA" id="ARBA00008142"/>
    </source>
</evidence>
<evidence type="ECO:0000256" key="4">
    <source>
        <dbReference type="ARBA" id="ARBA00022723"/>
    </source>
</evidence>
<dbReference type="Proteomes" id="UP000034050">
    <property type="component" value="Unassembled WGS sequence"/>
</dbReference>
<evidence type="ECO:0000256" key="12">
    <source>
        <dbReference type="RuleBase" id="RU004011"/>
    </source>
</evidence>
<sequence>MEQTVVLIKPDGMKQKLVGKIIDRFEAAGLELVGLKLMRLDQHLLNVWYAHHKDKPFFPELSKFMLECPVVAMVLQGENAVSRVRELIGPTDSTKAPKGTIRGDWGESVQKNLVHAKAPKGTIRGDWGESVQKNLVHASDAPERAEFEIGLLFKKDEVVG</sequence>
<evidence type="ECO:0000256" key="10">
    <source>
        <dbReference type="HAMAP-Rule" id="MF_00451"/>
    </source>
</evidence>
<name>A0A0G1CID1_9BACT</name>
<dbReference type="SUPFAM" id="SSF54919">
    <property type="entry name" value="Nucleoside diphosphate kinase, NDK"/>
    <property type="match status" value="2"/>
</dbReference>
<evidence type="ECO:0000313" key="16">
    <source>
        <dbReference type="Proteomes" id="UP000034050"/>
    </source>
</evidence>
<feature type="binding site" evidence="10 11">
    <location>
        <position position="85"/>
    </location>
    <ligand>
        <name>ATP</name>
        <dbReference type="ChEBI" id="CHEBI:30616"/>
    </ligand>
</feature>
<comment type="subcellular location">
    <subcellularLocation>
        <location evidence="10">Cytoplasm</location>
    </subcellularLocation>
</comment>
<dbReference type="PANTHER" id="PTHR11349">
    <property type="entry name" value="NUCLEOSIDE DIPHOSPHATE KINASE"/>
    <property type="match status" value="1"/>
</dbReference>
<dbReference type="EMBL" id="LCFD01000019">
    <property type="protein sequence ID" value="KKS85262.1"/>
    <property type="molecule type" value="Genomic_DNA"/>
</dbReference>
<keyword evidence="9 10" id="KW-0546">Nucleotide metabolism</keyword>
<dbReference type="InterPro" id="IPR034907">
    <property type="entry name" value="NDK-like_dom"/>
</dbReference>
<evidence type="ECO:0000256" key="5">
    <source>
        <dbReference type="ARBA" id="ARBA00022741"/>
    </source>
</evidence>
<dbReference type="AlphaFoldDB" id="A0A0G1CID1"/>
<dbReference type="InterPro" id="IPR036850">
    <property type="entry name" value="NDK-like_dom_sf"/>
</dbReference>
<evidence type="ECO:0000256" key="11">
    <source>
        <dbReference type="PROSITE-ProRule" id="PRU00706"/>
    </source>
</evidence>
<comment type="similarity">
    <text evidence="2 10 11 12">Belongs to the NDK family.</text>
</comment>
<dbReference type="InterPro" id="IPR001564">
    <property type="entry name" value="Nucleoside_diP_kinase"/>
</dbReference>
<dbReference type="GO" id="GO:0004550">
    <property type="term" value="F:nucleoside diphosphate kinase activity"/>
    <property type="evidence" value="ECO:0007669"/>
    <property type="project" value="UniProtKB-UniRule"/>
</dbReference>
<accession>A0A0G1CID1</accession>
<keyword evidence="4 10" id="KW-0479">Metal-binding</keyword>
<dbReference type="FunFam" id="3.30.70.141:FF:000017">
    <property type="entry name" value="Nucleoside diphosphate kinase"/>
    <property type="match status" value="1"/>
</dbReference>
<dbReference type="PATRIC" id="fig|1618446.3.peg.1382"/>
<keyword evidence="5 10" id="KW-0547">Nucleotide-binding</keyword>
<comment type="cofactor">
    <cofactor evidence="1 10">
        <name>Mg(2+)</name>
        <dbReference type="ChEBI" id="CHEBI:18420"/>
    </cofactor>
</comment>
<evidence type="ECO:0000256" key="8">
    <source>
        <dbReference type="ARBA" id="ARBA00022842"/>
    </source>
</evidence>
<gene>
    <name evidence="10" type="primary">ndk</name>
    <name evidence="15" type="ORF">UV61_C0019G0026</name>
</gene>
<keyword evidence="8 10" id="KW-0460">Magnesium</keyword>
<evidence type="ECO:0000256" key="7">
    <source>
        <dbReference type="ARBA" id="ARBA00022840"/>
    </source>
</evidence>
<keyword evidence="6 10" id="KW-0418">Kinase</keyword>
<evidence type="ECO:0000256" key="6">
    <source>
        <dbReference type="ARBA" id="ARBA00022777"/>
    </source>
</evidence>
<dbReference type="InterPro" id="IPR023005">
    <property type="entry name" value="Nucleoside_diP_kinase_AS"/>
</dbReference>
<evidence type="ECO:0000259" key="14">
    <source>
        <dbReference type="SMART" id="SM00562"/>
    </source>
</evidence>
<feature type="binding site" evidence="10 11">
    <location>
        <position position="134"/>
    </location>
    <ligand>
        <name>ATP</name>
        <dbReference type="ChEBI" id="CHEBI:30616"/>
    </ligand>
</feature>
<reference evidence="15 16" key="1">
    <citation type="journal article" date="2015" name="Nature">
        <title>rRNA introns, odd ribosomes, and small enigmatic genomes across a large radiation of phyla.</title>
        <authorList>
            <person name="Brown C.T."/>
            <person name="Hug L.A."/>
            <person name="Thomas B.C."/>
            <person name="Sharon I."/>
            <person name="Castelle C.J."/>
            <person name="Singh A."/>
            <person name="Wilkins M.J."/>
            <person name="Williams K.H."/>
            <person name="Banfield J.F."/>
        </authorList>
    </citation>
    <scope>NUCLEOTIDE SEQUENCE [LARGE SCALE GENOMIC DNA]</scope>
</reference>
<dbReference type="GO" id="GO:0006228">
    <property type="term" value="P:UTP biosynthetic process"/>
    <property type="evidence" value="ECO:0007669"/>
    <property type="project" value="UniProtKB-UniRule"/>
</dbReference>